<protein>
    <submittedName>
        <fullName evidence="4">Tetratricopeptide repeat protein</fullName>
    </submittedName>
</protein>
<comment type="caution">
    <text evidence="4">The sequence shown here is derived from an EMBL/GenBank/DDBJ whole genome shotgun (WGS) entry which is preliminary data.</text>
</comment>
<dbReference type="Proteomes" id="UP000824246">
    <property type="component" value="Unassembled WGS sequence"/>
</dbReference>
<feature type="domain" description="HTH luxR-type" evidence="3">
    <location>
        <begin position="535"/>
        <end position="562"/>
    </location>
</feature>
<dbReference type="SMART" id="SM00028">
    <property type="entry name" value="TPR"/>
    <property type="match status" value="3"/>
</dbReference>
<dbReference type="InterPro" id="IPR036388">
    <property type="entry name" value="WH-like_DNA-bd_sf"/>
</dbReference>
<dbReference type="Gene3D" id="1.25.40.10">
    <property type="entry name" value="Tetratricopeptide repeat domain"/>
    <property type="match status" value="1"/>
</dbReference>
<evidence type="ECO:0000256" key="1">
    <source>
        <dbReference type="PROSITE-ProRule" id="PRU00339"/>
    </source>
</evidence>
<dbReference type="AlphaFoldDB" id="A0A9D2APS5"/>
<dbReference type="GO" id="GO:0003677">
    <property type="term" value="F:DNA binding"/>
    <property type="evidence" value="ECO:0007669"/>
    <property type="project" value="InterPro"/>
</dbReference>
<keyword evidence="2" id="KW-1133">Transmembrane helix</keyword>
<dbReference type="SUPFAM" id="SSF46894">
    <property type="entry name" value="C-terminal effector domain of the bipartite response regulators"/>
    <property type="match status" value="1"/>
</dbReference>
<keyword evidence="2" id="KW-0472">Membrane</keyword>
<accession>A0A9D2APS5</accession>
<feature type="transmembrane region" description="Helical" evidence="2">
    <location>
        <begin position="391"/>
        <end position="415"/>
    </location>
</feature>
<evidence type="ECO:0000313" key="4">
    <source>
        <dbReference type="EMBL" id="HIX45430.1"/>
    </source>
</evidence>
<dbReference type="GO" id="GO:0006355">
    <property type="term" value="P:regulation of DNA-templated transcription"/>
    <property type="evidence" value="ECO:0007669"/>
    <property type="project" value="InterPro"/>
</dbReference>
<reference evidence="4" key="2">
    <citation type="submission" date="2021-04" db="EMBL/GenBank/DDBJ databases">
        <authorList>
            <person name="Gilroy R."/>
        </authorList>
    </citation>
    <scope>NUCLEOTIDE SEQUENCE</scope>
    <source>
        <strain evidence="4">ChiHjej12B11-16260</strain>
    </source>
</reference>
<dbReference type="SUPFAM" id="SSF48452">
    <property type="entry name" value="TPR-like"/>
    <property type="match status" value="1"/>
</dbReference>
<keyword evidence="2" id="KW-0812">Transmembrane</keyword>
<keyword evidence="1" id="KW-0802">TPR repeat</keyword>
<dbReference type="InterPro" id="IPR016032">
    <property type="entry name" value="Sig_transdc_resp-reg_C-effctor"/>
</dbReference>
<dbReference type="Pfam" id="PF13181">
    <property type="entry name" value="TPR_8"/>
    <property type="match status" value="1"/>
</dbReference>
<organism evidence="4 5">
    <name type="scientific">Candidatus Barnesiella excrementipullorum</name>
    <dbReference type="NCBI Taxonomy" id="2838479"/>
    <lineage>
        <taxon>Bacteria</taxon>
        <taxon>Pseudomonadati</taxon>
        <taxon>Bacteroidota</taxon>
        <taxon>Bacteroidia</taxon>
        <taxon>Bacteroidales</taxon>
        <taxon>Barnesiellaceae</taxon>
        <taxon>Barnesiella</taxon>
    </lineage>
</organism>
<gene>
    <name evidence="4" type="ORF">H9982_04350</name>
</gene>
<dbReference type="PROSITE" id="PS50005">
    <property type="entry name" value="TPR"/>
    <property type="match status" value="1"/>
</dbReference>
<sequence length="578" mass="67047">MIYKRYTTGKKTSTSIHIGTFIIALVLCFSTGHGRASSFWKPIYPQADALVELIGDEKNERSDSIVSRLYTMADSLDNDNLRARTIFLDIYINGPSDFTEMLSKTNQAIAMADSADYPYDYHRLLALKSNILLNMGNYIEAFKLLSLTAPYFTAVEDSAQTAVANGNIGLIYLLIEEYDEAFRYLQRAQQLFKQNGNLHSYLLSCQQIAYIYEKTGREKNAKEELRSIIDKYRDAPADVQVIRYYCIASYFKLLDNSSRQEIWLDELYDTALKTGNWQCRVNAVKNKAAWFFAQNQLDSALLYADSAYHYAQTNLLTFGQEGDIYKLLSQIHGSRSEWRDAYRFRVMAEEYQDSIRVLDMRTDIQKEKIRQEIAQNDMRLHELEIEKRQSVIIGTIVAIALLLLLILSGIIIYLLRKRAQERKLLYESKEKELTGQVEAKSRELSSDKLLSVSQIKTLEALSDYIRQMQNEKQIDRQVANVILGKIQESFKKEDEWENFKRHFDEVHPSFFKKLKDLHPSLTENERKLCAYYKMGISNKQVALMMSVQPKSVIISRYRMHKKMGLSKDVSLNDYLQTL</sequence>
<dbReference type="Pfam" id="PF13424">
    <property type="entry name" value="TPR_12"/>
    <property type="match status" value="1"/>
</dbReference>
<dbReference type="PROSITE" id="PS00622">
    <property type="entry name" value="HTH_LUXR_1"/>
    <property type="match status" value="1"/>
</dbReference>
<proteinExistence type="predicted"/>
<dbReference type="InterPro" id="IPR019734">
    <property type="entry name" value="TPR_rpt"/>
</dbReference>
<evidence type="ECO:0000259" key="3">
    <source>
        <dbReference type="PROSITE" id="PS00622"/>
    </source>
</evidence>
<reference evidence="4" key="1">
    <citation type="journal article" date="2021" name="PeerJ">
        <title>Extensive microbial diversity within the chicken gut microbiome revealed by metagenomics and culture.</title>
        <authorList>
            <person name="Gilroy R."/>
            <person name="Ravi A."/>
            <person name="Getino M."/>
            <person name="Pursley I."/>
            <person name="Horton D.L."/>
            <person name="Alikhan N.F."/>
            <person name="Baker D."/>
            <person name="Gharbi K."/>
            <person name="Hall N."/>
            <person name="Watson M."/>
            <person name="Adriaenssens E.M."/>
            <person name="Foster-Nyarko E."/>
            <person name="Jarju S."/>
            <person name="Secka A."/>
            <person name="Antonio M."/>
            <person name="Oren A."/>
            <person name="Chaudhuri R.R."/>
            <person name="La Ragione R."/>
            <person name="Hildebrand F."/>
            <person name="Pallen M.J."/>
        </authorList>
    </citation>
    <scope>NUCLEOTIDE SEQUENCE</scope>
    <source>
        <strain evidence="4">ChiHjej12B11-16260</strain>
    </source>
</reference>
<dbReference type="EMBL" id="DXFB01000119">
    <property type="protein sequence ID" value="HIX45430.1"/>
    <property type="molecule type" value="Genomic_DNA"/>
</dbReference>
<dbReference type="InterPro" id="IPR000792">
    <property type="entry name" value="Tscrpt_reg_LuxR_C"/>
</dbReference>
<dbReference type="InterPro" id="IPR011990">
    <property type="entry name" value="TPR-like_helical_dom_sf"/>
</dbReference>
<name>A0A9D2APS5_9BACT</name>
<evidence type="ECO:0000256" key="2">
    <source>
        <dbReference type="SAM" id="Phobius"/>
    </source>
</evidence>
<evidence type="ECO:0000313" key="5">
    <source>
        <dbReference type="Proteomes" id="UP000824246"/>
    </source>
</evidence>
<feature type="repeat" description="TPR" evidence="1">
    <location>
        <begin position="162"/>
        <end position="195"/>
    </location>
</feature>
<dbReference type="Gene3D" id="1.10.10.10">
    <property type="entry name" value="Winged helix-like DNA-binding domain superfamily/Winged helix DNA-binding domain"/>
    <property type="match status" value="1"/>
</dbReference>